<accession>A0A1G7RZL5</accession>
<dbReference type="OrthoDB" id="5191668at2"/>
<dbReference type="Proteomes" id="UP000198923">
    <property type="component" value="Unassembled WGS sequence"/>
</dbReference>
<dbReference type="RefSeq" id="WP_093167735.1">
    <property type="nucleotide sequence ID" value="NZ_FNCN01000002.1"/>
</dbReference>
<feature type="transmembrane region" description="Helical" evidence="1">
    <location>
        <begin position="104"/>
        <end position="129"/>
    </location>
</feature>
<reference evidence="2 3" key="1">
    <citation type="submission" date="2016-10" db="EMBL/GenBank/DDBJ databases">
        <authorList>
            <person name="de Groot N.N."/>
        </authorList>
    </citation>
    <scope>NUCLEOTIDE SEQUENCE [LARGE SCALE GENOMIC DNA]</scope>
    <source>
        <strain evidence="2 3">CPCC 201354</strain>
    </source>
</reference>
<evidence type="ECO:0000313" key="3">
    <source>
        <dbReference type="Proteomes" id="UP000198923"/>
    </source>
</evidence>
<dbReference type="AlphaFoldDB" id="A0A1G7RZL5"/>
<name>A0A1G7RZL5_9ACTN</name>
<dbReference type="EMBL" id="FNCN01000002">
    <property type="protein sequence ID" value="SDG16222.1"/>
    <property type="molecule type" value="Genomic_DNA"/>
</dbReference>
<gene>
    <name evidence="2" type="ORF">SAMN05421505_102111</name>
</gene>
<organism evidence="2 3">
    <name type="scientific">Sinosporangium album</name>
    <dbReference type="NCBI Taxonomy" id="504805"/>
    <lineage>
        <taxon>Bacteria</taxon>
        <taxon>Bacillati</taxon>
        <taxon>Actinomycetota</taxon>
        <taxon>Actinomycetes</taxon>
        <taxon>Streptosporangiales</taxon>
        <taxon>Streptosporangiaceae</taxon>
        <taxon>Sinosporangium</taxon>
    </lineage>
</organism>
<feature type="transmembrane region" description="Helical" evidence="1">
    <location>
        <begin position="36"/>
        <end position="55"/>
    </location>
</feature>
<protein>
    <submittedName>
        <fullName evidence="2">Uncharacterized protein</fullName>
    </submittedName>
</protein>
<evidence type="ECO:0000256" key="1">
    <source>
        <dbReference type="SAM" id="Phobius"/>
    </source>
</evidence>
<feature type="transmembrane region" description="Helical" evidence="1">
    <location>
        <begin position="62"/>
        <end position="84"/>
    </location>
</feature>
<keyword evidence="1" id="KW-1133">Transmembrane helix</keyword>
<sequence length="185" mass="19403">MPATLPFRLTRAAAFAVVCAGLSVAAHVFAGGALSGSGVVVALALAFASALPLSGRERTLRVILPLLTLLQIVSHLMLTMTHGMAEGMAVGHMHAGLMPEVGMLVMHGWAIGLTGLWLARGEAVLWALLRRVGARLRVPVIEVVQPTSPWLPGPHAHEPRVLTSALLRYTAPQRGPPRSLTAASA</sequence>
<keyword evidence="1" id="KW-0472">Membrane</keyword>
<proteinExistence type="predicted"/>
<keyword evidence="3" id="KW-1185">Reference proteome</keyword>
<evidence type="ECO:0000313" key="2">
    <source>
        <dbReference type="EMBL" id="SDG16222.1"/>
    </source>
</evidence>
<keyword evidence="1" id="KW-0812">Transmembrane</keyword>